<evidence type="ECO:0000313" key="1">
    <source>
        <dbReference type="EnsemblMetazoa" id="MESCA002705-PA"/>
    </source>
</evidence>
<accession>T1GH22</accession>
<dbReference type="Proteomes" id="UP000015102">
    <property type="component" value="Unassembled WGS sequence"/>
</dbReference>
<dbReference type="AlphaFoldDB" id="T1GH22"/>
<dbReference type="EMBL" id="CAQQ02068908">
    <property type="status" value="NOT_ANNOTATED_CDS"/>
    <property type="molecule type" value="Genomic_DNA"/>
</dbReference>
<reference evidence="1" key="2">
    <citation type="submission" date="2015-06" db="UniProtKB">
        <authorList>
            <consortium name="EnsemblMetazoa"/>
        </authorList>
    </citation>
    <scope>IDENTIFICATION</scope>
</reference>
<dbReference type="EnsemblMetazoa" id="MESCA002705-RA">
    <property type="protein sequence ID" value="MESCA002705-PA"/>
    <property type="gene ID" value="MESCA002705"/>
</dbReference>
<organism evidence="1 2">
    <name type="scientific">Megaselia scalaris</name>
    <name type="common">Humpbacked fly</name>
    <name type="synonym">Phora scalaris</name>
    <dbReference type="NCBI Taxonomy" id="36166"/>
    <lineage>
        <taxon>Eukaryota</taxon>
        <taxon>Metazoa</taxon>
        <taxon>Ecdysozoa</taxon>
        <taxon>Arthropoda</taxon>
        <taxon>Hexapoda</taxon>
        <taxon>Insecta</taxon>
        <taxon>Pterygota</taxon>
        <taxon>Neoptera</taxon>
        <taxon>Endopterygota</taxon>
        <taxon>Diptera</taxon>
        <taxon>Brachycera</taxon>
        <taxon>Muscomorpha</taxon>
        <taxon>Platypezoidea</taxon>
        <taxon>Phoridae</taxon>
        <taxon>Megaseliini</taxon>
        <taxon>Megaselia</taxon>
    </lineage>
</organism>
<protein>
    <submittedName>
        <fullName evidence="1">Uncharacterized protein</fullName>
    </submittedName>
</protein>
<dbReference type="HOGENOM" id="CLU_1062795_0_0_1"/>
<dbReference type="EMBL" id="CAQQ02068909">
    <property type="status" value="NOT_ANNOTATED_CDS"/>
    <property type="molecule type" value="Genomic_DNA"/>
</dbReference>
<name>T1GH22_MEGSC</name>
<keyword evidence="2" id="KW-1185">Reference proteome</keyword>
<reference evidence="2" key="1">
    <citation type="submission" date="2013-02" db="EMBL/GenBank/DDBJ databases">
        <authorList>
            <person name="Hughes D."/>
        </authorList>
    </citation>
    <scope>NUCLEOTIDE SEQUENCE</scope>
    <source>
        <strain>Durham</strain>
        <strain evidence="2">NC isolate 2 -- Noor lab</strain>
    </source>
</reference>
<sequence>MNRKIFHYKNAGAESFEKKKDSFVSSNFERSIGNQANFNYEGINSEDMDAPSQDLFENSSSNSKKIKNLLEITKNQEIYDDFGLISNREMDAPLQTLFEDSTSKTAALESSENLTLGQMDENFEEASVVIFVTSYLDMVSKIENLRAIQVNQYSTVEDIKAILARERVENSKILTEMKDMKQDIKILLVVLEWANENTNEDVLGFKLHLSTVEDLNRMEEELEQNLDFKSALLYQHPDVAKKIRSKAGHVEKMEPRDNQLET</sequence>
<proteinExistence type="predicted"/>
<evidence type="ECO:0000313" key="2">
    <source>
        <dbReference type="Proteomes" id="UP000015102"/>
    </source>
</evidence>